<evidence type="ECO:0000256" key="3">
    <source>
        <dbReference type="RuleBase" id="RU000489"/>
    </source>
</evidence>
<dbReference type="AlphaFoldDB" id="A0A9R0V4Y3"/>
<organism evidence="7 8">
    <name type="scientific">Triticum turgidum subsp. durum</name>
    <name type="common">Durum wheat</name>
    <name type="synonym">Triticum durum</name>
    <dbReference type="NCBI Taxonomy" id="4567"/>
    <lineage>
        <taxon>Eukaryota</taxon>
        <taxon>Viridiplantae</taxon>
        <taxon>Streptophyta</taxon>
        <taxon>Embryophyta</taxon>
        <taxon>Tracheophyta</taxon>
        <taxon>Spermatophyta</taxon>
        <taxon>Magnoliopsida</taxon>
        <taxon>Liliopsida</taxon>
        <taxon>Poales</taxon>
        <taxon>Poaceae</taxon>
        <taxon>BOP clade</taxon>
        <taxon>Pooideae</taxon>
        <taxon>Triticodae</taxon>
        <taxon>Triticeae</taxon>
        <taxon>Triticinae</taxon>
        <taxon>Triticum</taxon>
    </lineage>
</organism>
<reference evidence="7 8" key="1">
    <citation type="submission" date="2017-09" db="EMBL/GenBank/DDBJ databases">
        <authorList>
            <consortium name="International Durum Wheat Genome Sequencing Consortium (IDWGSC)"/>
            <person name="Milanesi L."/>
        </authorList>
    </citation>
    <scope>NUCLEOTIDE SEQUENCE [LARGE SCALE GENOMIC DNA]</scope>
    <source>
        <strain evidence="8">cv. Svevo</strain>
    </source>
</reference>
<accession>A0A9R0V4Y3</accession>
<dbReference type="Gramene" id="TRITD1Bv1G087170.3">
    <property type="protein sequence ID" value="TRITD1Bv1G087170.3"/>
    <property type="gene ID" value="TRITD1Bv1G087170"/>
</dbReference>
<dbReference type="Proteomes" id="UP000324705">
    <property type="component" value="Chromosome 1B"/>
</dbReference>
<evidence type="ECO:0000259" key="6">
    <source>
        <dbReference type="PROSITE" id="PS51910"/>
    </source>
</evidence>
<keyword evidence="2 3" id="KW-0326">Glycosidase</keyword>
<dbReference type="InterPro" id="IPR001223">
    <property type="entry name" value="Glyco_hydro18_cat"/>
</dbReference>
<dbReference type="PROSITE" id="PS51910">
    <property type="entry name" value="GH18_2"/>
    <property type="match status" value="1"/>
</dbReference>
<sequence>MGSTKLIAATLLPAFLALHLHAPAAMATAAGSSNSNLFRDYIGALYNGVRFADVPVDPRARDTVLTPDAVAEVKRRNPKVRVAVSLGGATVNGRPVFFNVTSGVDSWVRNAVDSLTGIIRRYGLDGIDIDYEQFQVDPATFAECAGRLVAALKSNGVISFASIAPYGNADVQRYYRTLWAAHGAAIDYVNFQFYAYGASTTAAQYVSLFDEQIANYPGANILASFTTAATNTSVPVDTALSACRTLQGQGKLYGIFVWAADHSRNQGFKYETQSQALLTDATTY</sequence>
<name>A0A9R0V4Y3_TRITD</name>
<keyword evidence="5" id="KW-0732">Signal</keyword>
<evidence type="ECO:0000256" key="1">
    <source>
        <dbReference type="ARBA" id="ARBA00022801"/>
    </source>
</evidence>
<proteinExistence type="inferred from homology"/>
<evidence type="ECO:0000313" key="8">
    <source>
        <dbReference type="Proteomes" id="UP000324705"/>
    </source>
</evidence>
<feature type="signal peptide" evidence="5">
    <location>
        <begin position="1"/>
        <end position="27"/>
    </location>
</feature>
<dbReference type="PROSITE" id="PS01095">
    <property type="entry name" value="GH18_1"/>
    <property type="match status" value="1"/>
</dbReference>
<evidence type="ECO:0000313" key="7">
    <source>
        <dbReference type="EMBL" id="VAH15956.1"/>
    </source>
</evidence>
<dbReference type="GO" id="GO:0005975">
    <property type="term" value="P:carbohydrate metabolic process"/>
    <property type="evidence" value="ECO:0007669"/>
    <property type="project" value="InterPro"/>
</dbReference>
<protein>
    <recommendedName>
        <fullName evidence="6">GH18 domain-containing protein</fullName>
    </recommendedName>
</protein>
<evidence type="ECO:0000256" key="4">
    <source>
        <dbReference type="RuleBase" id="RU004453"/>
    </source>
</evidence>
<dbReference type="InterPro" id="IPR001579">
    <property type="entry name" value="Glyco_hydro_18_chit_AS"/>
</dbReference>
<dbReference type="PANTHER" id="PTHR46476">
    <property type="entry name" value="CHITINASE 2-LIKE"/>
    <property type="match status" value="1"/>
</dbReference>
<dbReference type="InterPro" id="IPR017853">
    <property type="entry name" value="GH"/>
</dbReference>
<feature type="chain" id="PRO_5040504832" description="GH18 domain-containing protein" evidence="5">
    <location>
        <begin position="28"/>
        <end position="284"/>
    </location>
</feature>
<dbReference type="SUPFAM" id="SSF51445">
    <property type="entry name" value="(Trans)glycosidases"/>
    <property type="match status" value="1"/>
</dbReference>
<feature type="domain" description="GH18" evidence="6">
    <location>
        <begin position="1"/>
        <end position="284"/>
    </location>
</feature>
<dbReference type="Gene3D" id="3.20.20.80">
    <property type="entry name" value="Glycosidases"/>
    <property type="match status" value="1"/>
</dbReference>
<keyword evidence="1 3" id="KW-0378">Hydrolase</keyword>
<dbReference type="PANTHER" id="PTHR46476:SF13">
    <property type="entry name" value="2, PUTATIVE, EXPRESSED-RELATED"/>
    <property type="match status" value="1"/>
</dbReference>
<comment type="similarity">
    <text evidence="4">Belongs to the glycosyl hydrolase 18 family.</text>
</comment>
<evidence type="ECO:0000256" key="2">
    <source>
        <dbReference type="ARBA" id="ARBA00023295"/>
    </source>
</evidence>
<gene>
    <name evidence="7" type="ORF">TRITD_1Bv1G087170</name>
</gene>
<dbReference type="Pfam" id="PF00704">
    <property type="entry name" value="Glyco_hydro_18"/>
    <property type="match status" value="1"/>
</dbReference>
<keyword evidence="8" id="KW-1185">Reference proteome</keyword>
<evidence type="ECO:0000256" key="5">
    <source>
        <dbReference type="SAM" id="SignalP"/>
    </source>
</evidence>
<dbReference type="GO" id="GO:0004553">
    <property type="term" value="F:hydrolase activity, hydrolyzing O-glycosyl compounds"/>
    <property type="evidence" value="ECO:0007669"/>
    <property type="project" value="InterPro"/>
</dbReference>
<dbReference type="EMBL" id="LT934112">
    <property type="protein sequence ID" value="VAH15956.1"/>
    <property type="molecule type" value="Genomic_DNA"/>
</dbReference>